<dbReference type="Proteomes" id="UP000535078">
    <property type="component" value="Unassembled WGS sequence"/>
</dbReference>
<proteinExistence type="predicted"/>
<dbReference type="GO" id="GO:0032259">
    <property type="term" value="P:methylation"/>
    <property type="evidence" value="ECO:0007669"/>
    <property type="project" value="UniProtKB-KW"/>
</dbReference>
<dbReference type="InterPro" id="IPR041698">
    <property type="entry name" value="Methyltransf_25"/>
</dbReference>
<keyword evidence="3" id="KW-0489">Methyltransferase</keyword>
<keyword evidence="4" id="KW-1185">Reference proteome</keyword>
<evidence type="ECO:0000256" key="1">
    <source>
        <dbReference type="ARBA" id="ARBA00022679"/>
    </source>
</evidence>
<dbReference type="GO" id="GO:0008168">
    <property type="term" value="F:methyltransferase activity"/>
    <property type="evidence" value="ECO:0007669"/>
    <property type="project" value="UniProtKB-KW"/>
</dbReference>
<dbReference type="Pfam" id="PF13649">
    <property type="entry name" value="Methyltransf_25"/>
    <property type="match status" value="1"/>
</dbReference>
<evidence type="ECO:0000313" key="3">
    <source>
        <dbReference type="EMBL" id="NJB90753.1"/>
    </source>
</evidence>
<gene>
    <name evidence="3" type="ORF">GGR90_002955</name>
</gene>
<dbReference type="Gene3D" id="3.40.50.150">
    <property type="entry name" value="Vaccinia Virus protein VP39"/>
    <property type="match status" value="1"/>
</dbReference>
<reference evidence="3 4" key="1">
    <citation type="submission" date="2020-03" db="EMBL/GenBank/DDBJ databases">
        <title>Genomic Encyclopedia of Type Strains, Phase IV (KMG-IV): sequencing the most valuable type-strain genomes for metagenomic binning, comparative biology and taxonomic classification.</title>
        <authorList>
            <person name="Goeker M."/>
        </authorList>
    </citation>
    <scope>NUCLEOTIDE SEQUENCE [LARGE SCALE GENOMIC DNA]</scope>
    <source>
        <strain evidence="3 4">DSM 25229</strain>
    </source>
</reference>
<evidence type="ECO:0000313" key="4">
    <source>
        <dbReference type="Proteomes" id="UP000535078"/>
    </source>
</evidence>
<dbReference type="EMBL" id="JAATIT010000004">
    <property type="protein sequence ID" value="NJB90753.1"/>
    <property type="molecule type" value="Genomic_DNA"/>
</dbReference>
<keyword evidence="1" id="KW-0808">Transferase</keyword>
<protein>
    <submittedName>
        <fullName evidence="3">Ubiquinone/menaquinone biosynthesis C-methylase UbiE</fullName>
    </submittedName>
</protein>
<dbReference type="RefSeq" id="WP_054731780.1">
    <property type="nucleotide sequence ID" value="NZ_JAATIT010000004.1"/>
</dbReference>
<dbReference type="SUPFAM" id="SSF53335">
    <property type="entry name" value="S-adenosyl-L-methionine-dependent methyltransferases"/>
    <property type="match status" value="1"/>
</dbReference>
<sequence length="219" mass="23710">MTGTDRDFIPALGKSGSLDRYDAAIALMTREKRWRSDLLKLVAPQPGERIVDIGCGTGTFAIALKGAAPESEILAVDPDPAILEIARAKADVAGANIQWFEAMGDELDAIDALQQCDKIVSSLVLHQCPMDVKEAIAAQMFSLLKPGGTLFIADYGEQRSLLMRMLFRQIQLLDGFEFTEPNAKGCVPEILAAAGFEAVEEVKVIPTPTGSISIYRAKR</sequence>
<keyword evidence="3" id="KW-0830">Ubiquinone</keyword>
<organism evidence="3 4">
    <name type="scientific">Sphingopyxis italica</name>
    <dbReference type="NCBI Taxonomy" id="1129133"/>
    <lineage>
        <taxon>Bacteria</taxon>
        <taxon>Pseudomonadati</taxon>
        <taxon>Pseudomonadota</taxon>
        <taxon>Alphaproteobacteria</taxon>
        <taxon>Sphingomonadales</taxon>
        <taxon>Sphingomonadaceae</taxon>
        <taxon>Sphingopyxis</taxon>
    </lineage>
</organism>
<dbReference type="PANTHER" id="PTHR43861">
    <property type="entry name" value="TRANS-ACONITATE 2-METHYLTRANSFERASE-RELATED"/>
    <property type="match status" value="1"/>
</dbReference>
<feature type="domain" description="Methyltransferase" evidence="2">
    <location>
        <begin position="50"/>
        <end position="148"/>
    </location>
</feature>
<comment type="caution">
    <text evidence="3">The sequence shown here is derived from an EMBL/GenBank/DDBJ whole genome shotgun (WGS) entry which is preliminary data.</text>
</comment>
<accession>A0A7X6BAQ1</accession>
<name>A0A7X6BAQ1_9SPHN</name>
<dbReference type="CDD" id="cd02440">
    <property type="entry name" value="AdoMet_MTases"/>
    <property type="match status" value="1"/>
</dbReference>
<dbReference type="InterPro" id="IPR029063">
    <property type="entry name" value="SAM-dependent_MTases_sf"/>
</dbReference>
<dbReference type="AlphaFoldDB" id="A0A7X6BAQ1"/>
<evidence type="ECO:0000259" key="2">
    <source>
        <dbReference type="Pfam" id="PF13649"/>
    </source>
</evidence>